<dbReference type="RefSeq" id="WP_188519114.1">
    <property type="nucleotide sequence ID" value="NZ_BMES01000002.1"/>
</dbReference>
<dbReference type="InterPro" id="IPR011600">
    <property type="entry name" value="Pept_C14_caspase"/>
</dbReference>
<dbReference type="InterPro" id="IPR001309">
    <property type="entry name" value="Pept_C14_p20"/>
</dbReference>
<reference evidence="3" key="1">
    <citation type="journal article" date="2014" name="Int. J. Syst. Evol. Microbiol.">
        <title>Complete genome sequence of Corynebacterium casei LMG S-19264T (=DSM 44701T), isolated from a smear-ripened cheese.</title>
        <authorList>
            <consortium name="US DOE Joint Genome Institute (JGI-PGF)"/>
            <person name="Walter F."/>
            <person name="Albersmeier A."/>
            <person name="Kalinowski J."/>
            <person name="Ruckert C."/>
        </authorList>
    </citation>
    <scope>NUCLEOTIDE SEQUENCE</scope>
    <source>
        <strain evidence="3">CGMCC 1.12214</strain>
    </source>
</reference>
<reference evidence="3" key="2">
    <citation type="submission" date="2020-09" db="EMBL/GenBank/DDBJ databases">
        <authorList>
            <person name="Sun Q."/>
            <person name="Zhou Y."/>
        </authorList>
    </citation>
    <scope>NUCLEOTIDE SEQUENCE</scope>
    <source>
        <strain evidence="3">CGMCC 1.12214</strain>
    </source>
</reference>
<gene>
    <name evidence="3" type="ORF">GCM10007036_36500</name>
</gene>
<name>A0A917MJ06_9HYPH</name>
<accession>A0A917MJ06</accession>
<feature type="domain" description="Caspase family p20" evidence="2">
    <location>
        <begin position="57"/>
        <end position="129"/>
    </location>
</feature>
<feature type="compositionally biased region" description="Basic and acidic residues" evidence="1">
    <location>
        <begin position="381"/>
        <end position="432"/>
    </location>
</feature>
<dbReference type="SUPFAM" id="SSF52129">
    <property type="entry name" value="Caspase-like"/>
    <property type="match status" value="1"/>
</dbReference>
<evidence type="ECO:0000259" key="2">
    <source>
        <dbReference type="PROSITE" id="PS50208"/>
    </source>
</evidence>
<dbReference type="InterPro" id="IPR029030">
    <property type="entry name" value="Caspase-like_dom_sf"/>
</dbReference>
<dbReference type="GO" id="GO:0004197">
    <property type="term" value="F:cysteine-type endopeptidase activity"/>
    <property type="evidence" value="ECO:0007669"/>
    <property type="project" value="InterPro"/>
</dbReference>
<comment type="caution">
    <text evidence="3">The sequence shown here is derived from an EMBL/GenBank/DDBJ whole genome shotgun (WGS) entry which is preliminary data.</text>
</comment>
<sequence length="571" mass="62078">MFQFFNPRFVLGGVRLRAPVALAIAALIGGASMIDAAGATPPGLSTYASPLRQNASAPKVALIIVPDAASRAPRWAIAHADEEAYRKRLLDLGFDVSVIGPSDRLELDRLLRDNASRIASGSDVAVLVLGAALSSDDDVRLVPTDAPADLIDRPDQLEAETVRLSEVLRRIAGRSPRNLVAIVDECRRLGEGDRACAVEGAASPREASVIAARRKTARPGTSPLIARASLRDDLLPLLSQEGLTFADLHSALVQKLGPTNLTIDATSTLTGAFALVPGGFFAGLATECNKVDLNADPVALKAASLDGLQRSCDAAASQYPYARHFVDRQSAVKEQRAFQRAVASCADTVAISGFATAYPASRFRRVVEDFSLACARERDDARLQREAQERDRALRDAQERDRLQREAQERERALREAQERDRAQREAQERAAQETQSAQRVIQQIAQTFVSRYYWTSSSDGESAGARLADLYAPVVSFYGRQRTAPDIMAEKLAYNARWPVRRFLIRPGSVAAVCDASSGGCRVTGMVEFDFESAARNVRSRGLSSFEFVVGNMMSSPRVVGEQSKVEQRF</sequence>
<proteinExistence type="predicted"/>
<feature type="region of interest" description="Disordered" evidence="1">
    <location>
        <begin position="381"/>
        <end position="437"/>
    </location>
</feature>
<keyword evidence="4" id="KW-1185">Reference proteome</keyword>
<dbReference type="EMBL" id="BMES01000002">
    <property type="protein sequence ID" value="GGH27755.1"/>
    <property type="molecule type" value="Genomic_DNA"/>
</dbReference>
<organism evidence="3 4">
    <name type="scientific">Alsobacter metallidurans</name>
    <dbReference type="NCBI Taxonomy" id="340221"/>
    <lineage>
        <taxon>Bacteria</taxon>
        <taxon>Pseudomonadati</taxon>
        <taxon>Pseudomonadota</taxon>
        <taxon>Alphaproteobacteria</taxon>
        <taxon>Hyphomicrobiales</taxon>
        <taxon>Alsobacteraceae</taxon>
        <taxon>Alsobacter</taxon>
    </lineage>
</organism>
<evidence type="ECO:0000313" key="4">
    <source>
        <dbReference type="Proteomes" id="UP000603912"/>
    </source>
</evidence>
<protein>
    <recommendedName>
        <fullName evidence="2">Caspase family p20 domain-containing protein</fullName>
    </recommendedName>
</protein>
<dbReference type="PROSITE" id="PS50208">
    <property type="entry name" value="CASPASE_P20"/>
    <property type="match status" value="1"/>
</dbReference>
<evidence type="ECO:0000256" key="1">
    <source>
        <dbReference type="SAM" id="MobiDB-lite"/>
    </source>
</evidence>
<evidence type="ECO:0000313" key="3">
    <source>
        <dbReference type="EMBL" id="GGH27755.1"/>
    </source>
</evidence>
<dbReference type="Pfam" id="PF00656">
    <property type="entry name" value="Peptidase_C14"/>
    <property type="match status" value="1"/>
</dbReference>
<dbReference type="Proteomes" id="UP000603912">
    <property type="component" value="Unassembled WGS sequence"/>
</dbReference>
<dbReference type="AlphaFoldDB" id="A0A917MJ06"/>
<dbReference type="Gene3D" id="3.40.50.1460">
    <property type="match status" value="1"/>
</dbReference>
<dbReference type="GO" id="GO:0006508">
    <property type="term" value="P:proteolysis"/>
    <property type="evidence" value="ECO:0007669"/>
    <property type="project" value="InterPro"/>
</dbReference>